<reference evidence="12 13" key="1">
    <citation type="submission" date="2016-04" db="EMBL/GenBank/DDBJ databases">
        <title>Evolutionary innovation and constraint leading to complex multicellularity in the Ascomycota.</title>
        <authorList>
            <person name="Cisse O."/>
            <person name="Nguyen A."/>
            <person name="Hewitt D.A."/>
            <person name="Jedd G."/>
            <person name="Stajich J.E."/>
        </authorList>
    </citation>
    <scope>NUCLEOTIDE SEQUENCE [LARGE SCALE GENOMIC DNA]</scope>
    <source>
        <strain evidence="12 13">DAH-3</strain>
    </source>
</reference>
<dbReference type="GO" id="GO:0046872">
    <property type="term" value="F:metal ion binding"/>
    <property type="evidence" value="ECO:0007669"/>
    <property type="project" value="UniProtKB-KW"/>
</dbReference>
<dbReference type="Gene3D" id="1.10.600.10">
    <property type="entry name" value="Farnesyl Diphosphate Synthase"/>
    <property type="match status" value="1"/>
</dbReference>
<evidence type="ECO:0000256" key="8">
    <source>
        <dbReference type="ARBA" id="ARBA00022842"/>
    </source>
</evidence>
<feature type="transmembrane region" description="Helical" evidence="11">
    <location>
        <begin position="79"/>
        <end position="98"/>
    </location>
</feature>
<dbReference type="OMA" id="CSWVVNQ"/>
<dbReference type="InterPro" id="IPR008949">
    <property type="entry name" value="Isoprenoid_synthase_dom_sf"/>
</dbReference>
<dbReference type="STRING" id="1198029.A0A1U7LK37"/>
<keyword evidence="11" id="KW-0472">Membrane</keyword>
<evidence type="ECO:0000313" key="12">
    <source>
        <dbReference type="EMBL" id="OLL22912.1"/>
    </source>
</evidence>
<keyword evidence="7" id="KW-0479">Metal-binding</keyword>
<organism evidence="12 13">
    <name type="scientific">Neolecta irregularis (strain DAH-3)</name>
    <dbReference type="NCBI Taxonomy" id="1198029"/>
    <lineage>
        <taxon>Eukaryota</taxon>
        <taxon>Fungi</taxon>
        <taxon>Dikarya</taxon>
        <taxon>Ascomycota</taxon>
        <taxon>Taphrinomycotina</taxon>
        <taxon>Neolectales</taxon>
        <taxon>Neolectaceae</taxon>
        <taxon>Neolecta</taxon>
    </lineage>
</organism>
<dbReference type="PANTHER" id="PTHR11525:SF0">
    <property type="entry name" value="FARNESYL PYROPHOSPHATE SYNTHASE"/>
    <property type="match status" value="1"/>
</dbReference>
<evidence type="ECO:0000313" key="13">
    <source>
        <dbReference type="Proteomes" id="UP000186594"/>
    </source>
</evidence>
<dbReference type="FunFam" id="1.10.600.10:FF:000006">
    <property type="entry name" value="Farnesyl pyrophosphate synthase"/>
    <property type="match status" value="1"/>
</dbReference>
<evidence type="ECO:0000256" key="9">
    <source>
        <dbReference type="ARBA" id="ARBA00023098"/>
    </source>
</evidence>
<dbReference type="InterPro" id="IPR033749">
    <property type="entry name" value="Polyprenyl_synt_CS"/>
</dbReference>
<dbReference type="SFLD" id="SFLDG01017">
    <property type="entry name" value="Polyprenyl_Transferase_Like"/>
    <property type="match status" value="1"/>
</dbReference>
<dbReference type="GO" id="GO:0045337">
    <property type="term" value="P:farnesyl diphosphate biosynthetic process"/>
    <property type="evidence" value="ECO:0007669"/>
    <property type="project" value="EnsemblFungi"/>
</dbReference>
<comment type="cofactor">
    <cofactor evidence="1">
        <name>Mg(2+)</name>
        <dbReference type="ChEBI" id="CHEBI:18420"/>
    </cofactor>
</comment>
<comment type="similarity">
    <text evidence="4 10">Belongs to the FPP/GGPP synthase family.</text>
</comment>
<keyword evidence="11" id="KW-0812">Transmembrane</keyword>
<sequence>MSTTNISKIDRKKELEDVFPLIMDEIVSHLESIQMPREGVEWLIQSFFQNALGGKLNRGLTVVDTYEILKGNTLCELEFLRAAILGWCVELLQAFFLVEDDIMDGSKTRRGQTCWYLQPHVGMIAINDGCLLQAVIYFLLKKHFRKESYYVDLVELFSDTSFQTMLGQLLDLVTAPEDNVNLSKFSLERYSFIVIYKTAFYSFYLPVALAMYMSNVSDPIDLKQAKDILIPLGEYFQVQDDYLDCFGDPAVTGKIGTDIQDNKCSWVVNIALQKASPEQRQILDQNYGRKDAKSEKRVREVFDALNIVDEYHRYEEDTIKKIQAMIECIDESRGLKKAVFAAFVSKIYKRSK</sequence>
<feature type="transmembrane region" description="Helical" evidence="11">
    <location>
        <begin position="118"/>
        <end position="140"/>
    </location>
</feature>
<comment type="pathway">
    <text evidence="2">Isoprenoid biosynthesis; geranyl diphosphate biosynthesis; geranyl diphosphate from dimethylallyl diphosphate and isopentenyl diphosphate: step 1/1.</text>
</comment>
<dbReference type="Pfam" id="PF00348">
    <property type="entry name" value="polyprenyl_synt"/>
    <property type="match status" value="1"/>
</dbReference>
<dbReference type="InterPro" id="IPR000092">
    <property type="entry name" value="Polyprenyl_synt"/>
</dbReference>
<evidence type="ECO:0000256" key="4">
    <source>
        <dbReference type="ARBA" id="ARBA00006706"/>
    </source>
</evidence>
<dbReference type="GO" id="GO:0006696">
    <property type="term" value="P:ergosterol biosynthetic process"/>
    <property type="evidence" value="ECO:0007669"/>
    <property type="project" value="EnsemblFungi"/>
</dbReference>
<evidence type="ECO:0000256" key="2">
    <source>
        <dbReference type="ARBA" id="ARBA00004932"/>
    </source>
</evidence>
<keyword evidence="5" id="KW-0444">Lipid biosynthesis</keyword>
<evidence type="ECO:0000256" key="11">
    <source>
        <dbReference type="SAM" id="Phobius"/>
    </source>
</evidence>
<dbReference type="GO" id="GO:0005783">
    <property type="term" value="C:endoplasmic reticulum"/>
    <property type="evidence" value="ECO:0007669"/>
    <property type="project" value="EnsemblFungi"/>
</dbReference>
<protein>
    <submittedName>
        <fullName evidence="12">Farnesyl pyrophosphate synthase</fullName>
    </submittedName>
</protein>
<feature type="transmembrane region" description="Helical" evidence="11">
    <location>
        <begin position="194"/>
        <end position="213"/>
    </location>
</feature>
<dbReference type="EMBL" id="LXFE01002636">
    <property type="protein sequence ID" value="OLL22912.1"/>
    <property type="molecule type" value="Genomic_DNA"/>
</dbReference>
<dbReference type="Proteomes" id="UP000186594">
    <property type="component" value="Unassembled WGS sequence"/>
</dbReference>
<dbReference type="OrthoDB" id="10257492at2759"/>
<proteinExistence type="inferred from homology"/>
<dbReference type="PROSITE" id="PS00723">
    <property type="entry name" value="POLYPRENYL_SYNTHASE_1"/>
    <property type="match status" value="1"/>
</dbReference>
<dbReference type="InterPro" id="IPR039702">
    <property type="entry name" value="FPS1-like"/>
</dbReference>
<dbReference type="GO" id="GO:0004311">
    <property type="term" value="F:geranylgeranyl diphosphate synthase activity"/>
    <property type="evidence" value="ECO:0007669"/>
    <property type="project" value="EnsemblFungi"/>
</dbReference>
<comment type="caution">
    <text evidence="12">The sequence shown here is derived from an EMBL/GenBank/DDBJ whole genome shotgun (WGS) entry which is preliminary data.</text>
</comment>
<dbReference type="GO" id="GO:0004337">
    <property type="term" value="F:(2E,6E)-farnesyl diphosphate synthase activity"/>
    <property type="evidence" value="ECO:0007669"/>
    <property type="project" value="EnsemblFungi"/>
</dbReference>
<dbReference type="SFLD" id="SFLDS00005">
    <property type="entry name" value="Isoprenoid_Synthase_Type_I"/>
    <property type="match status" value="1"/>
</dbReference>
<keyword evidence="8" id="KW-0460">Magnesium</keyword>
<dbReference type="PROSITE" id="PS00444">
    <property type="entry name" value="POLYPRENYL_SYNTHASE_2"/>
    <property type="match status" value="1"/>
</dbReference>
<dbReference type="GO" id="GO:0004452">
    <property type="term" value="F:isopentenyl-diphosphate delta-isomerase activity"/>
    <property type="evidence" value="ECO:0007669"/>
    <property type="project" value="EnsemblFungi"/>
</dbReference>
<dbReference type="GO" id="GO:0004161">
    <property type="term" value="F:dimethylallyltranstransferase activity"/>
    <property type="evidence" value="ECO:0007669"/>
    <property type="project" value="EnsemblFungi"/>
</dbReference>
<dbReference type="PANTHER" id="PTHR11525">
    <property type="entry name" value="FARNESYL-PYROPHOSPHATE SYNTHETASE"/>
    <property type="match status" value="1"/>
</dbReference>
<evidence type="ECO:0000256" key="3">
    <source>
        <dbReference type="ARBA" id="ARBA00005035"/>
    </source>
</evidence>
<dbReference type="AlphaFoldDB" id="A0A1U7LK37"/>
<name>A0A1U7LK37_NEOID</name>
<keyword evidence="11" id="KW-1133">Transmembrane helix</keyword>
<dbReference type="CDD" id="cd00685">
    <property type="entry name" value="Trans_IPPS_HT"/>
    <property type="match status" value="1"/>
</dbReference>
<gene>
    <name evidence="12" type="ORF">NEOLI_000218</name>
</gene>
<dbReference type="SUPFAM" id="SSF48576">
    <property type="entry name" value="Terpenoid synthases"/>
    <property type="match status" value="1"/>
</dbReference>
<accession>A0A1U7LK37</accession>
<keyword evidence="6 10" id="KW-0808">Transferase</keyword>
<evidence type="ECO:0000256" key="5">
    <source>
        <dbReference type="ARBA" id="ARBA00022516"/>
    </source>
</evidence>
<evidence type="ECO:0000256" key="7">
    <source>
        <dbReference type="ARBA" id="ARBA00022723"/>
    </source>
</evidence>
<keyword evidence="13" id="KW-1185">Reference proteome</keyword>
<evidence type="ECO:0000256" key="6">
    <source>
        <dbReference type="ARBA" id="ARBA00022679"/>
    </source>
</evidence>
<keyword evidence="9" id="KW-0443">Lipid metabolism</keyword>
<comment type="pathway">
    <text evidence="3">Isoprenoid biosynthesis; farnesyl diphosphate biosynthesis; farnesyl diphosphate from geranyl diphosphate and isopentenyl diphosphate: step 1/1.</text>
</comment>
<evidence type="ECO:0000256" key="1">
    <source>
        <dbReference type="ARBA" id="ARBA00001946"/>
    </source>
</evidence>
<evidence type="ECO:0000256" key="10">
    <source>
        <dbReference type="RuleBase" id="RU004466"/>
    </source>
</evidence>